<reference evidence="1 2" key="1">
    <citation type="submission" date="2020-03" db="EMBL/GenBank/DDBJ databases">
        <title>Draft Genome Sequence of 2-Methylisoborneol Producing Pseudanabaena yagii Strain GIHE-NHR1 Isolated from North Han River in South Korea.</title>
        <authorList>
            <person name="Jeong J."/>
        </authorList>
    </citation>
    <scope>NUCLEOTIDE SEQUENCE [LARGE SCALE GENOMIC DNA]</scope>
    <source>
        <strain evidence="1 2">GIHE-NHR1</strain>
    </source>
</reference>
<keyword evidence="2" id="KW-1185">Reference proteome</keyword>
<sequence length="348" mass="40228">MSGLPAFRPEALEQWLPRTLQNHYVDLLLRRIGMTRRRADCFVRLALYLFLKNCQSRKELPKPPLTELSFPQGWVECSCLEAADVFYSDRDRGGDRAAGMMLNKLVDLGLIQKQFDGNCTQVKFHAMPDLLKSDAKNLHISFAIDAFDPRSDAIPIANLLANNYNWLNRNNDAVTYRIANILRDWASQYTAGLRVLRRSDNQNPVGFYAFYPTKRESEVKFFEPPSRGLHLSQVADVDPFQMALAGDETCRSLFVRSWVIDSDYRQAAQMELLLDAQQTMKKMQQDFPNLWDMYTLIIHPSYAELSLALGFQKTNADPKMPLYWMYQAVDRFLKLDMQNLMRDAQSLN</sequence>
<accession>A0ABX1LV94</accession>
<protein>
    <recommendedName>
        <fullName evidence="3">GNAT family N-acetyltransferase</fullName>
    </recommendedName>
</protein>
<organism evidence="1 2">
    <name type="scientific">Pseudanabaena yagii GIHE-NHR1</name>
    <dbReference type="NCBI Taxonomy" id="2722753"/>
    <lineage>
        <taxon>Bacteria</taxon>
        <taxon>Bacillati</taxon>
        <taxon>Cyanobacteriota</taxon>
        <taxon>Cyanophyceae</taxon>
        <taxon>Pseudanabaenales</taxon>
        <taxon>Pseudanabaenaceae</taxon>
        <taxon>Pseudanabaena</taxon>
        <taxon>Pseudanabaena yagii</taxon>
    </lineage>
</organism>
<dbReference type="EMBL" id="JAAVJL010000001">
    <property type="protein sequence ID" value="NMF57807.1"/>
    <property type="molecule type" value="Genomic_DNA"/>
</dbReference>
<gene>
    <name evidence="1" type="ORF">HC246_07190</name>
</gene>
<dbReference type="Proteomes" id="UP000738376">
    <property type="component" value="Unassembled WGS sequence"/>
</dbReference>
<proteinExistence type="predicted"/>
<dbReference type="RefSeq" id="WP_169362792.1">
    <property type="nucleotide sequence ID" value="NZ_JAAVJL010000001.1"/>
</dbReference>
<name>A0ABX1LV94_9CYAN</name>
<evidence type="ECO:0008006" key="3">
    <source>
        <dbReference type="Google" id="ProtNLM"/>
    </source>
</evidence>
<comment type="caution">
    <text evidence="1">The sequence shown here is derived from an EMBL/GenBank/DDBJ whole genome shotgun (WGS) entry which is preliminary data.</text>
</comment>
<evidence type="ECO:0000313" key="1">
    <source>
        <dbReference type="EMBL" id="NMF57807.1"/>
    </source>
</evidence>
<evidence type="ECO:0000313" key="2">
    <source>
        <dbReference type="Proteomes" id="UP000738376"/>
    </source>
</evidence>